<dbReference type="SUPFAM" id="SSF55781">
    <property type="entry name" value="GAF domain-like"/>
    <property type="match status" value="1"/>
</dbReference>
<dbReference type="InterPro" id="IPR011991">
    <property type="entry name" value="ArsR-like_HTH"/>
</dbReference>
<dbReference type="CDD" id="cd00090">
    <property type="entry name" value="HTH_ARSR"/>
    <property type="match status" value="1"/>
</dbReference>
<feature type="region of interest" description="Disordered" evidence="4">
    <location>
        <begin position="1"/>
        <end position="24"/>
    </location>
</feature>
<reference evidence="7" key="1">
    <citation type="submission" date="2020-07" db="EMBL/GenBank/DDBJ databases">
        <authorList>
            <person name="Camacho E."/>
        </authorList>
    </citation>
    <scope>NUCLEOTIDE SEQUENCE</scope>
    <source>
        <strain evidence="7">MPO218</strain>
    </source>
</reference>
<dbReference type="Gene3D" id="1.10.10.10">
    <property type="entry name" value="Winged helix-like DNA-binding domain superfamily/Winged helix DNA-binding domain"/>
    <property type="match status" value="1"/>
</dbReference>
<feature type="domain" description="IclR-ED" evidence="6">
    <location>
        <begin position="84"/>
        <end position="268"/>
    </location>
</feature>
<reference evidence="7" key="2">
    <citation type="submission" date="2021-04" db="EMBL/GenBank/DDBJ databases">
        <title>Isolation and genomic analysis of the ibuprofen-degrading bacterium Sphingomonas strain MPO218.</title>
        <authorList>
            <person name="Aulestia M."/>
            <person name="Flores A."/>
            <person name="Mangas E.L."/>
            <person name="Perez-Pulido A.J."/>
            <person name="Santero E."/>
            <person name="Camacho E.M."/>
        </authorList>
    </citation>
    <scope>NUCLEOTIDE SEQUENCE</scope>
    <source>
        <strain evidence="7">MPO218</strain>
    </source>
</reference>
<evidence type="ECO:0000256" key="3">
    <source>
        <dbReference type="ARBA" id="ARBA00023163"/>
    </source>
</evidence>
<evidence type="ECO:0000313" key="8">
    <source>
        <dbReference type="Proteomes" id="UP000664914"/>
    </source>
</evidence>
<keyword evidence="1" id="KW-0805">Transcription regulation</keyword>
<protein>
    <submittedName>
        <fullName evidence="7">IclR family transcriptional regulator</fullName>
    </submittedName>
</protein>
<dbReference type="InterPro" id="IPR050707">
    <property type="entry name" value="HTH_MetabolicPath_Reg"/>
</dbReference>
<evidence type="ECO:0000313" key="7">
    <source>
        <dbReference type="EMBL" id="QTH20285.1"/>
    </source>
</evidence>
<dbReference type="Gene3D" id="3.30.450.40">
    <property type="match status" value="1"/>
</dbReference>
<dbReference type="GO" id="GO:0045892">
    <property type="term" value="P:negative regulation of DNA-templated transcription"/>
    <property type="evidence" value="ECO:0007669"/>
    <property type="project" value="TreeGrafter"/>
</dbReference>
<evidence type="ECO:0000256" key="2">
    <source>
        <dbReference type="ARBA" id="ARBA00023125"/>
    </source>
</evidence>
<dbReference type="InterPro" id="IPR036388">
    <property type="entry name" value="WH-like_DNA-bd_sf"/>
</dbReference>
<dbReference type="AlphaFoldDB" id="A0A975CYZ8"/>
<evidence type="ECO:0000256" key="4">
    <source>
        <dbReference type="SAM" id="MobiDB-lite"/>
    </source>
</evidence>
<proteinExistence type="predicted"/>
<dbReference type="Proteomes" id="UP000664914">
    <property type="component" value="Chromosome"/>
</dbReference>
<dbReference type="SUPFAM" id="SSF46785">
    <property type="entry name" value="Winged helix' DNA-binding domain"/>
    <property type="match status" value="1"/>
</dbReference>
<sequence>MSDDEQGVPGGKEGGGRTEYPGPRSPLRVMQIVETLAENAEGTTLARLSQHLDIPKTSVLNHLRVLANAGYVSLRKSVYVLGPAALRMGIMITANSDALAIIEPILQQLAEESGETTILGLLDERTSEVVYIQVVQGRQDIRYSPPVGTRRVLYSSGMGRALLAFQSAEMVNNYLDNTPLERRTPKTVTSKAELLKILDSIKADGISVVAGESLEGLGAIAAPIFDRMGQVRYAMGVAVPVSRLEANQESMVAMVRSAAKRASWAFGG</sequence>
<dbReference type="SMART" id="SM00346">
    <property type="entry name" value="HTH_ICLR"/>
    <property type="match status" value="1"/>
</dbReference>
<dbReference type="GO" id="GO:0003677">
    <property type="term" value="F:DNA binding"/>
    <property type="evidence" value="ECO:0007669"/>
    <property type="project" value="UniProtKB-KW"/>
</dbReference>
<keyword evidence="2" id="KW-0238">DNA-binding</keyword>
<dbReference type="PANTHER" id="PTHR30136:SF24">
    <property type="entry name" value="HTH-TYPE TRANSCRIPTIONAL REPRESSOR ALLR"/>
    <property type="match status" value="1"/>
</dbReference>
<dbReference type="InterPro" id="IPR029016">
    <property type="entry name" value="GAF-like_dom_sf"/>
</dbReference>
<feature type="domain" description="HTH iclR-type" evidence="5">
    <location>
        <begin position="23"/>
        <end position="83"/>
    </location>
</feature>
<dbReference type="Pfam" id="PF01614">
    <property type="entry name" value="IclR_C"/>
    <property type="match status" value="1"/>
</dbReference>
<evidence type="ECO:0000256" key="1">
    <source>
        <dbReference type="ARBA" id="ARBA00023015"/>
    </source>
</evidence>
<dbReference type="InterPro" id="IPR036390">
    <property type="entry name" value="WH_DNA-bd_sf"/>
</dbReference>
<keyword evidence="3" id="KW-0804">Transcription</keyword>
<dbReference type="PANTHER" id="PTHR30136">
    <property type="entry name" value="HELIX-TURN-HELIX TRANSCRIPTIONAL REGULATOR, ICLR FAMILY"/>
    <property type="match status" value="1"/>
</dbReference>
<dbReference type="InterPro" id="IPR005471">
    <property type="entry name" value="Tscrpt_reg_IclR_N"/>
</dbReference>
<dbReference type="GO" id="GO:0003700">
    <property type="term" value="F:DNA-binding transcription factor activity"/>
    <property type="evidence" value="ECO:0007669"/>
    <property type="project" value="TreeGrafter"/>
</dbReference>
<dbReference type="PROSITE" id="PS51078">
    <property type="entry name" value="ICLR_ED"/>
    <property type="match status" value="1"/>
</dbReference>
<organism evidence="7 8">
    <name type="scientific">Rhizorhabdus wittichii</name>
    <dbReference type="NCBI Taxonomy" id="160791"/>
    <lineage>
        <taxon>Bacteria</taxon>
        <taxon>Pseudomonadati</taxon>
        <taxon>Pseudomonadota</taxon>
        <taxon>Alphaproteobacteria</taxon>
        <taxon>Sphingomonadales</taxon>
        <taxon>Sphingomonadaceae</taxon>
        <taxon>Rhizorhabdus</taxon>
    </lineage>
</organism>
<dbReference type="InterPro" id="IPR014757">
    <property type="entry name" value="Tscrpt_reg_IclR_C"/>
</dbReference>
<dbReference type="EMBL" id="CP059319">
    <property type="protein sequence ID" value="QTH20285.1"/>
    <property type="molecule type" value="Genomic_DNA"/>
</dbReference>
<dbReference type="RefSeq" id="WP_208632075.1">
    <property type="nucleotide sequence ID" value="NZ_CP059319.1"/>
</dbReference>
<evidence type="ECO:0000259" key="5">
    <source>
        <dbReference type="PROSITE" id="PS51077"/>
    </source>
</evidence>
<name>A0A975CYZ8_9SPHN</name>
<dbReference type="Pfam" id="PF09339">
    <property type="entry name" value="HTH_IclR"/>
    <property type="match status" value="1"/>
</dbReference>
<evidence type="ECO:0000259" key="6">
    <source>
        <dbReference type="PROSITE" id="PS51078"/>
    </source>
</evidence>
<accession>A0A975CYZ8</accession>
<dbReference type="PROSITE" id="PS51077">
    <property type="entry name" value="HTH_ICLR"/>
    <property type="match status" value="1"/>
</dbReference>
<gene>
    <name evidence="7" type="ORF">HRJ34_18310</name>
</gene>